<evidence type="ECO:0000313" key="3">
    <source>
        <dbReference type="Proteomes" id="UP000696280"/>
    </source>
</evidence>
<accession>A0A9N9KZI6</accession>
<protein>
    <recommendedName>
        <fullName evidence="4">Secreted protein</fullName>
    </recommendedName>
</protein>
<sequence length="245" mass="27463">MPNAIATIGALLAAVVVSLWCCSSGCNRNAYESSYYQPLEGRGPKDEPHWPTCHGRGATTNYGSGINAKELITTTSTTTQFVFSSLRINFYRDCLCCYRYALAIYSIHQSDLVEHRRSVPDSYKKRDISFESELHNLPRGVQRQNANDTSTHSAVKLGFTGIGTKEDAYNVFPKQRSWHTHFPVLKYGKEKVKEEGSGKKSRLEVIIAFANAAGVFRLDVGILMRSRAYHHRKAMPIQGPRKQAT</sequence>
<comment type="caution">
    <text evidence="2">The sequence shown here is derived from an EMBL/GenBank/DDBJ whole genome shotgun (WGS) entry which is preliminary data.</text>
</comment>
<evidence type="ECO:0000256" key="1">
    <source>
        <dbReference type="SAM" id="SignalP"/>
    </source>
</evidence>
<proteinExistence type="predicted"/>
<reference evidence="2" key="1">
    <citation type="submission" date="2021-07" db="EMBL/GenBank/DDBJ databases">
        <authorList>
            <person name="Durling M."/>
        </authorList>
    </citation>
    <scope>NUCLEOTIDE SEQUENCE</scope>
</reference>
<gene>
    <name evidence="2" type="ORF">HYFRA_00008512</name>
</gene>
<name>A0A9N9KZI6_9HELO</name>
<evidence type="ECO:0008006" key="4">
    <source>
        <dbReference type="Google" id="ProtNLM"/>
    </source>
</evidence>
<dbReference type="Proteomes" id="UP000696280">
    <property type="component" value="Unassembled WGS sequence"/>
</dbReference>
<dbReference type="AlphaFoldDB" id="A0A9N9KZI6"/>
<organism evidence="2 3">
    <name type="scientific">Hymenoscyphus fraxineus</name>
    <dbReference type="NCBI Taxonomy" id="746836"/>
    <lineage>
        <taxon>Eukaryota</taxon>
        <taxon>Fungi</taxon>
        <taxon>Dikarya</taxon>
        <taxon>Ascomycota</taxon>
        <taxon>Pezizomycotina</taxon>
        <taxon>Leotiomycetes</taxon>
        <taxon>Helotiales</taxon>
        <taxon>Helotiaceae</taxon>
        <taxon>Hymenoscyphus</taxon>
    </lineage>
</organism>
<keyword evidence="3" id="KW-1185">Reference proteome</keyword>
<evidence type="ECO:0000313" key="2">
    <source>
        <dbReference type="EMBL" id="CAG8954827.1"/>
    </source>
</evidence>
<keyword evidence="1" id="KW-0732">Signal</keyword>
<dbReference type="EMBL" id="CAJVRL010000058">
    <property type="protein sequence ID" value="CAG8954827.1"/>
    <property type="molecule type" value="Genomic_DNA"/>
</dbReference>
<feature type="signal peptide" evidence="1">
    <location>
        <begin position="1"/>
        <end position="25"/>
    </location>
</feature>
<feature type="chain" id="PRO_5040463028" description="Secreted protein" evidence="1">
    <location>
        <begin position="26"/>
        <end position="245"/>
    </location>
</feature>